<evidence type="ECO:0000313" key="2">
    <source>
        <dbReference type="Proteomes" id="UP000193087"/>
    </source>
</evidence>
<accession>A0A1X2BQN8</accession>
<protein>
    <submittedName>
        <fullName evidence="1">Uncharacterized protein</fullName>
    </submittedName>
</protein>
<sequence>MVVEYGVDHLGQLGALHEWLLRRPAVGSWSGVAAVELEAFEHGGVEQLAGFIARRVVGLACFPEQCQYNLQTVAQLGALDVRLGDQATSVGDLGGHLGLAQLQVLDRQRVGHVGVDELALLPF</sequence>
<keyword evidence="2" id="KW-1185">Reference proteome</keyword>
<dbReference type="EMBL" id="LQPQ01000191">
    <property type="protein sequence ID" value="ORW65986.1"/>
    <property type="molecule type" value="Genomic_DNA"/>
</dbReference>
<dbReference type="AlphaFoldDB" id="A0A1X2BQN8"/>
<dbReference type="RefSeq" id="WP_085252418.1">
    <property type="nucleotide sequence ID" value="NZ_CAJMWJ010000001.1"/>
</dbReference>
<dbReference type="Proteomes" id="UP000193087">
    <property type="component" value="Unassembled WGS sequence"/>
</dbReference>
<gene>
    <name evidence="1" type="ORF">AWC22_02120</name>
</gene>
<name>A0A1X2BQN8_9MYCO</name>
<comment type="caution">
    <text evidence="1">The sequence shown here is derived from an EMBL/GenBank/DDBJ whole genome shotgun (WGS) entry which is preliminary data.</text>
</comment>
<organism evidence="1 2">
    <name type="scientific">Mycobacterium riyadhense</name>
    <dbReference type="NCBI Taxonomy" id="486698"/>
    <lineage>
        <taxon>Bacteria</taxon>
        <taxon>Bacillati</taxon>
        <taxon>Actinomycetota</taxon>
        <taxon>Actinomycetes</taxon>
        <taxon>Mycobacteriales</taxon>
        <taxon>Mycobacteriaceae</taxon>
        <taxon>Mycobacterium</taxon>
    </lineage>
</organism>
<dbReference type="STRING" id="486698.AWC22_02120"/>
<dbReference type="GeneID" id="93497446"/>
<reference evidence="1 2" key="1">
    <citation type="submission" date="2016-01" db="EMBL/GenBank/DDBJ databases">
        <title>The new phylogeny of the genus Mycobacterium.</title>
        <authorList>
            <person name="Tarcisio F."/>
            <person name="Conor M."/>
            <person name="Antonella G."/>
            <person name="Elisabetta G."/>
            <person name="Giulia F.S."/>
            <person name="Sara T."/>
            <person name="Anna F."/>
            <person name="Clotilde B."/>
            <person name="Roberto B."/>
            <person name="Veronica D.S."/>
            <person name="Fabio R."/>
            <person name="Monica P."/>
            <person name="Olivier J."/>
            <person name="Enrico T."/>
            <person name="Nicola S."/>
        </authorList>
    </citation>
    <scope>NUCLEOTIDE SEQUENCE [LARGE SCALE GENOMIC DNA]</scope>
    <source>
        <strain evidence="1 2">DSM 45176</strain>
    </source>
</reference>
<proteinExistence type="predicted"/>
<evidence type="ECO:0000313" key="1">
    <source>
        <dbReference type="EMBL" id="ORW65986.1"/>
    </source>
</evidence>